<name>A0A0N5CQ21_THECL</name>
<reference evidence="4" key="1">
    <citation type="submission" date="2017-02" db="UniProtKB">
        <authorList>
            <consortium name="WormBaseParasite"/>
        </authorList>
    </citation>
    <scope>IDENTIFICATION</scope>
</reference>
<dbReference type="PROSITE" id="PS50003">
    <property type="entry name" value="PH_DOMAIN"/>
    <property type="match status" value="1"/>
</dbReference>
<dbReference type="InterPro" id="IPR011993">
    <property type="entry name" value="PH-like_dom_sf"/>
</dbReference>
<gene>
    <name evidence="2" type="ORF">TCLT_LOCUS2322</name>
</gene>
<protein>
    <submittedName>
        <fullName evidence="4">PH domain-containing protein</fullName>
    </submittedName>
</protein>
<evidence type="ECO:0000313" key="4">
    <source>
        <dbReference type="WBParaSite" id="TCLT_0000232101-mRNA-1"/>
    </source>
</evidence>
<accession>A0A0N5CQ21</accession>
<sequence length="139" mass="15898">MLANGRALAQLCTDDLYEIKLSGPLFLLQDGRWRSLYGLLKANLLFLFNQQSNIGVEAPCIILILEDCYMELCDDNVTKRSYSFHTLSVFRTGRKFLFAANSYRALERWISLLTVSSLEYIAITKQSFLEQLTDVGKKT</sequence>
<keyword evidence="3" id="KW-1185">Reference proteome</keyword>
<dbReference type="OrthoDB" id="74412at2759"/>
<reference evidence="2 3" key="2">
    <citation type="submission" date="2018-11" db="EMBL/GenBank/DDBJ databases">
        <authorList>
            <consortium name="Pathogen Informatics"/>
        </authorList>
    </citation>
    <scope>NUCLEOTIDE SEQUENCE [LARGE SCALE GENOMIC DNA]</scope>
</reference>
<proteinExistence type="predicted"/>
<evidence type="ECO:0000313" key="2">
    <source>
        <dbReference type="EMBL" id="VDM98215.1"/>
    </source>
</evidence>
<dbReference type="OMA" id="EDCYMEL"/>
<dbReference type="STRING" id="103827.A0A0N5CQ21"/>
<dbReference type="SUPFAM" id="SSF50729">
    <property type="entry name" value="PH domain-like"/>
    <property type="match status" value="1"/>
</dbReference>
<evidence type="ECO:0000313" key="3">
    <source>
        <dbReference type="Proteomes" id="UP000276776"/>
    </source>
</evidence>
<dbReference type="Gene3D" id="2.30.29.30">
    <property type="entry name" value="Pleckstrin-homology domain (PH domain)/Phosphotyrosine-binding domain (PTB)"/>
    <property type="match status" value="1"/>
</dbReference>
<dbReference type="Pfam" id="PF00169">
    <property type="entry name" value="PH"/>
    <property type="match status" value="1"/>
</dbReference>
<dbReference type="Proteomes" id="UP000276776">
    <property type="component" value="Unassembled WGS sequence"/>
</dbReference>
<dbReference type="WBParaSite" id="TCLT_0000232101-mRNA-1">
    <property type="protein sequence ID" value="TCLT_0000232101-mRNA-1"/>
    <property type="gene ID" value="TCLT_0000232101"/>
</dbReference>
<evidence type="ECO:0000259" key="1">
    <source>
        <dbReference type="PROSITE" id="PS50003"/>
    </source>
</evidence>
<organism evidence="4">
    <name type="scientific">Thelazia callipaeda</name>
    <name type="common">Oriental eyeworm</name>
    <name type="synonym">Parasitic nematode</name>
    <dbReference type="NCBI Taxonomy" id="103827"/>
    <lineage>
        <taxon>Eukaryota</taxon>
        <taxon>Metazoa</taxon>
        <taxon>Ecdysozoa</taxon>
        <taxon>Nematoda</taxon>
        <taxon>Chromadorea</taxon>
        <taxon>Rhabditida</taxon>
        <taxon>Spirurina</taxon>
        <taxon>Spiruromorpha</taxon>
        <taxon>Thelazioidea</taxon>
        <taxon>Thelaziidae</taxon>
        <taxon>Thelazia</taxon>
    </lineage>
</organism>
<dbReference type="InterPro" id="IPR001849">
    <property type="entry name" value="PH_domain"/>
</dbReference>
<dbReference type="EMBL" id="UYYF01000452">
    <property type="protein sequence ID" value="VDM98215.1"/>
    <property type="molecule type" value="Genomic_DNA"/>
</dbReference>
<feature type="domain" description="PH" evidence="1">
    <location>
        <begin position="18"/>
        <end position="118"/>
    </location>
</feature>
<dbReference type="AlphaFoldDB" id="A0A0N5CQ21"/>